<feature type="signal peptide" evidence="2">
    <location>
        <begin position="1"/>
        <end position="15"/>
    </location>
</feature>
<reference evidence="3" key="1">
    <citation type="journal article" date="2023" name="Mol. Phylogenet. Evol.">
        <title>Genome-scale phylogeny and comparative genomics of the fungal order Sordariales.</title>
        <authorList>
            <person name="Hensen N."/>
            <person name="Bonometti L."/>
            <person name="Westerberg I."/>
            <person name="Brannstrom I.O."/>
            <person name="Guillou S."/>
            <person name="Cros-Aarteil S."/>
            <person name="Calhoun S."/>
            <person name="Haridas S."/>
            <person name="Kuo A."/>
            <person name="Mondo S."/>
            <person name="Pangilinan J."/>
            <person name="Riley R."/>
            <person name="LaButti K."/>
            <person name="Andreopoulos B."/>
            <person name="Lipzen A."/>
            <person name="Chen C."/>
            <person name="Yan M."/>
            <person name="Daum C."/>
            <person name="Ng V."/>
            <person name="Clum A."/>
            <person name="Steindorff A."/>
            <person name="Ohm R.A."/>
            <person name="Martin F."/>
            <person name="Silar P."/>
            <person name="Natvig D.O."/>
            <person name="Lalanne C."/>
            <person name="Gautier V."/>
            <person name="Ament-Velasquez S.L."/>
            <person name="Kruys A."/>
            <person name="Hutchinson M.I."/>
            <person name="Powell A.J."/>
            <person name="Barry K."/>
            <person name="Miller A.N."/>
            <person name="Grigoriev I.V."/>
            <person name="Debuchy R."/>
            <person name="Gladieux P."/>
            <person name="Hiltunen Thoren M."/>
            <person name="Johannesson H."/>
        </authorList>
    </citation>
    <scope>NUCLEOTIDE SEQUENCE</scope>
    <source>
        <strain evidence="3">CBS 626.80</strain>
    </source>
</reference>
<feature type="compositionally biased region" description="Basic and acidic residues" evidence="1">
    <location>
        <begin position="160"/>
        <end position="169"/>
    </location>
</feature>
<protein>
    <recommendedName>
        <fullName evidence="5">Secreted protein</fullName>
    </recommendedName>
</protein>
<comment type="caution">
    <text evidence="3">The sequence shown here is derived from an EMBL/GenBank/DDBJ whole genome shotgun (WGS) entry which is preliminary data.</text>
</comment>
<keyword evidence="4" id="KW-1185">Reference proteome</keyword>
<dbReference type="AlphaFoldDB" id="A0AAN6NMF3"/>
<feature type="compositionally biased region" description="Polar residues" evidence="1">
    <location>
        <begin position="139"/>
        <end position="158"/>
    </location>
</feature>
<evidence type="ECO:0000256" key="1">
    <source>
        <dbReference type="SAM" id="MobiDB-lite"/>
    </source>
</evidence>
<dbReference type="Proteomes" id="UP001303222">
    <property type="component" value="Unassembled WGS sequence"/>
</dbReference>
<evidence type="ECO:0000313" key="3">
    <source>
        <dbReference type="EMBL" id="KAK3947561.1"/>
    </source>
</evidence>
<name>A0AAN6NMF3_9PEZI</name>
<gene>
    <name evidence="3" type="ORF">QBC32DRAFT_81494</name>
</gene>
<accession>A0AAN6NMF3</accession>
<evidence type="ECO:0000256" key="2">
    <source>
        <dbReference type="SAM" id="SignalP"/>
    </source>
</evidence>
<evidence type="ECO:0000313" key="4">
    <source>
        <dbReference type="Proteomes" id="UP001303222"/>
    </source>
</evidence>
<feature type="region of interest" description="Disordered" evidence="1">
    <location>
        <begin position="133"/>
        <end position="169"/>
    </location>
</feature>
<reference evidence="3" key="2">
    <citation type="submission" date="2023-06" db="EMBL/GenBank/DDBJ databases">
        <authorList>
            <consortium name="Lawrence Berkeley National Laboratory"/>
            <person name="Mondo S.J."/>
            <person name="Hensen N."/>
            <person name="Bonometti L."/>
            <person name="Westerberg I."/>
            <person name="Brannstrom I.O."/>
            <person name="Guillou S."/>
            <person name="Cros-Aarteil S."/>
            <person name="Calhoun S."/>
            <person name="Haridas S."/>
            <person name="Kuo A."/>
            <person name="Pangilinan J."/>
            <person name="Riley R."/>
            <person name="Labutti K."/>
            <person name="Andreopoulos B."/>
            <person name="Lipzen A."/>
            <person name="Chen C."/>
            <person name="Yanf M."/>
            <person name="Daum C."/>
            <person name="Ng V."/>
            <person name="Clum A."/>
            <person name="Steindorff A."/>
            <person name="Ohm R."/>
            <person name="Martin F."/>
            <person name="Silar P."/>
            <person name="Natvig D."/>
            <person name="Lalanne C."/>
            <person name="Gautier V."/>
            <person name="Ament-Velasquez S.L."/>
            <person name="Kruys A."/>
            <person name="Hutchinson M.I."/>
            <person name="Powell A.J."/>
            <person name="Barry K."/>
            <person name="Miller A.N."/>
            <person name="Grigoriev I.V."/>
            <person name="Debuchy R."/>
            <person name="Gladieux P."/>
            <person name="Thoren M.H."/>
            <person name="Johannesson H."/>
        </authorList>
    </citation>
    <scope>NUCLEOTIDE SEQUENCE</scope>
    <source>
        <strain evidence="3">CBS 626.80</strain>
    </source>
</reference>
<dbReference type="EMBL" id="MU859337">
    <property type="protein sequence ID" value="KAK3947561.1"/>
    <property type="molecule type" value="Genomic_DNA"/>
</dbReference>
<feature type="chain" id="PRO_5042867030" description="Secreted protein" evidence="2">
    <location>
        <begin position="16"/>
        <end position="169"/>
    </location>
</feature>
<keyword evidence="2" id="KW-0732">Signal</keyword>
<organism evidence="3 4">
    <name type="scientific">Pseudoneurospora amorphoporcata</name>
    <dbReference type="NCBI Taxonomy" id="241081"/>
    <lineage>
        <taxon>Eukaryota</taxon>
        <taxon>Fungi</taxon>
        <taxon>Dikarya</taxon>
        <taxon>Ascomycota</taxon>
        <taxon>Pezizomycotina</taxon>
        <taxon>Sordariomycetes</taxon>
        <taxon>Sordariomycetidae</taxon>
        <taxon>Sordariales</taxon>
        <taxon>Sordariaceae</taxon>
        <taxon>Pseudoneurospora</taxon>
    </lineage>
</organism>
<sequence>MARAMLIGLIPIVVGSVNLTCVYDSNLVATANKQIPTPLAGQDNVSSKIRRGLHFEPLISLSHNIFNGGLGSFPTPVDHHTFWWLVVFRFHLSKSGPASLHAAVTASPAPFGSVSHLINIITAAAAPYHNNNNNNNVNSSIRQASRNPSPQNGGNTFRGTYKDKRCSTA</sequence>
<proteinExistence type="predicted"/>
<evidence type="ECO:0008006" key="5">
    <source>
        <dbReference type="Google" id="ProtNLM"/>
    </source>
</evidence>